<comment type="caution">
    <text evidence="2">The sequence shown here is derived from an EMBL/GenBank/DDBJ whole genome shotgun (WGS) entry which is preliminary data.</text>
</comment>
<dbReference type="Proteomes" id="UP001500449">
    <property type="component" value="Unassembled WGS sequence"/>
</dbReference>
<reference evidence="2 3" key="1">
    <citation type="journal article" date="2019" name="Int. J. Syst. Evol. Microbiol.">
        <title>The Global Catalogue of Microorganisms (GCM) 10K type strain sequencing project: providing services to taxonomists for standard genome sequencing and annotation.</title>
        <authorList>
            <consortium name="The Broad Institute Genomics Platform"/>
            <consortium name="The Broad Institute Genome Sequencing Center for Infectious Disease"/>
            <person name="Wu L."/>
            <person name="Ma J."/>
        </authorList>
    </citation>
    <scope>NUCLEOTIDE SEQUENCE [LARGE SCALE GENOMIC DNA]</scope>
    <source>
        <strain evidence="2 3">JCM 16009</strain>
    </source>
</reference>
<evidence type="ECO:0000313" key="3">
    <source>
        <dbReference type="Proteomes" id="UP001500449"/>
    </source>
</evidence>
<evidence type="ECO:0000256" key="1">
    <source>
        <dbReference type="SAM" id="MobiDB-lite"/>
    </source>
</evidence>
<feature type="region of interest" description="Disordered" evidence="1">
    <location>
        <begin position="68"/>
        <end position="91"/>
    </location>
</feature>
<organism evidence="2 3">
    <name type="scientific">Pseudonocardia ailaonensis</name>
    <dbReference type="NCBI Taxonomy" id="367279"/>
    <lineage>
        <taxon>Bacteria</taxon>
        <taxon>Bacillati</taxon>
        <taxon>Actinomycetota</taxon>
        <taxon>Actinomycetes</taxon>
        <taxon>Pseudonocardiales</taxon>
        <taxon>Pseudonocardiaceae</taxon>
        <taxon>Pseudonocardia</taxon>
    </lineage>
</organism>
<evidence type="ECO:0000313" key="2">
    <source>
        <dbReference type="EMBL" id="GAA1839266.1"/>
    </source>
</evidence>
<dbReference type="EMBL" id="BAAAQK010000005">
    <property type="protein sequence ID" value="GAA1839266.1"/>
    <property type="molecule type" value="Genomic_DNA"/>
</dbReference>
<proteinExistence type="predicted"/>
<sequence>MRAGEVFVPKTAEIWRYPSSPPSAEDAWVVRGAAVVGRAAVVLVPVLVECPAGWPAVVGAAAVVVRAGEEEPDPSEGISPPGDARAVAVTSPDAQAATVTAASRLLRDGRMGEVCPLRKVTFTHPL</sequence>
<keyword evidence="3" id="KW-1185">Reference proteome</keyword>
<protein>
    <submittedName>
        <fullName evidence="2">Uncharacterized protein</fullName>
    </submittedName>
</protein>
<accession>A0ABN2MUN0</accession>
<name>A0ABN2MUN0_9PSEU</name>
<gene>
    <name evidence="2" type="ORF">GCM10009836_17910</name>
</gene>